<evidence type="ECO:0000313" key="3">
    <source>
        <dbReference type="Proteomes" id="UP000291933"/>
    </source>
</evidence>
<keyword evidence="1" id="KW-1133">Transmembrane helix</keyword>
<evidence type="ECO:0000313" key="2">
    <source>
        <dbReference type="EMBL" id="TBT94383.1"/>
    </source>
</evidence>
<feature type="transmembrane region" description="Helical" evidence="1">
    <location>
        <begin position="61"/>
        <end position="78"/>
    </location>
</feature>
<dbReference type="AlphaFoldDB" id="A0A4Q9KJ03"/>
<organism evidence="2 3">
    <name type="scientific">Propioniciclava tarda</name>
    <dbReference type="NCBI Taxonomy" id="433330"/>
    <lineage>
        <taxon>Bacteria</taxon>
        <taxon>Bacillati</taxon>
        <taxon>Actinomycetota</taxon>
        <taxon>Actinomycetes</taxon>
        <taxon>Propionibacteriales</taxon>
        <taxon>Propionibacteriaceae</taxon>
        <taxon>Propioniciclava</taxon>
    </lineage>
</organism>
<keyword evidence="1" id="KW-0472">Membrane</keyword>
<name>A0A4Q9KJ03_PROTD</name>
<dbReference type="RefSeq" id="WP_131172626.1">
    <property type="nucleotide sequence ID" value="NZ_FXTL01000014.1"/>
</dbReference>
<protein>
    <submittedName>
        <fullName evidence="2">Uncharacterized protein</fullName>
    </submittedName>
</protein>
<keyword evidence="3" id="KW-1185">Reference proteome</keyword>
<reference evidence="2 3" key="1">
    <citation type="submission" date="2019-01" db="EMBL/GenBank/DDBJ databases">
        <title>Lactibacter flavus gen. nov., sp. nov., a novel bacterium of the family Propionibacteriaceae isolated from raw milk and dairy products.</title>
        <authorList>
            <person name="Huptas C."/>
            <person name="Wenning M."/>
            <person name="Breitenwieser F."/>
            <person name="Doll E."/>
            <person name="Von Neubeck M."/>
            <person name="Busse H.-J."/>
            <person name="Scherer S."/>
        </authorList>
    </citation>
    <scope>NUCLEOTIDE SEQUENCE [LARGE SCALE GENOMIC DNA]</scope>
    <source>
        <strain evidence="2 3">DSM 22130</strain>
    </source>
</reference>
<sequence length="86" mass="9224">MAAVTETVDGWFRRRGLTPLLSGTPLATSPSERATPALVVWFLLMMVSTTLTTALGLGQALLLGAAVVVGTWVASTMIRRRRPLSR</sequence>
<evidence type="ECO:0000256" key="1">
    <source>
        <dbReference type="SAM" id="Phobius"/>
    </source>
</evidence>
<gene>
    <name evidence="2" type="ORF">ET996_11135</name>
</gene>
<proteinExistence type="predicted"/>
<comment type="caution">
    <text evidence="2">The sequence shown here is derived from an EMBL/GenBank/DDBJ whole genome shotgun (WGS) entry which is preliminary data.</text>
</comment>
<dbReference type="EMBL" id="SDMR01000014">
    <property type="protein sequence ID" value="TBT94383.1"/>
    <property type="molecule type" value="Genomic_DNA"/>
</dbReference>
<keyword evidence="1" id="KW-0812">Transmembrane</keyword>
<accession>A0A4Q9KJ03</accession>
<dbReference type="Proteomes" id="UP000291933">
    <property type="component" value="Unassembled WGS sequence"/>
</dbReference>